<feature type="compositionally biased region" description="Acidic residues" evidence="7">
    <location>
        <begin position="12"/>
        <end position="43"/>
    </location>
</feature>
<dbReference type="InterPro" id="IPR045272">
    <property type="entry name" value="ANXUR1/2-like"/>
</dbReference>
<keyword evidence="10" id="KW-1185">Reference proteome</keyword>
<evidence type="ECO:0000256" key="7">
    <source>
        <dbReference type="SAM" id="MobiDB-lite"/>
    </source>
</evidence>
<proteinExistence type="predicted"/>
<dbReference type="Pfam" id="PF14299">
    <property type="entry name" value="PP2"/>
    <property type="match status" value="1"/>
</dbReference>
<evidence type="ECO:0000259" key="8">
    <source>
        <dbReference type="PROSITE" id="PS50011"/>
    </source>
</evidence>
<protein>
    <submittedName>
        <fullName evidence="9">Kinase-like domain, phloem protein 2-like protein</fullName>
    </submittedName>
</protein>
<evidence type="ECO:0000256" key="1">
    <source>
        <dbReference type="ARBA" id="ARBA00022527"/>
    </source>
</evidence>
<accession>A0ABQ5BTE4</accession>
<dbReference type="Gene3D" id="1.10.510.10">
    <property type="entry name" value="Transferase(Phosphotransferase) domain 1"/>
    <property type="match status" value="3"/>
</dbReference>
<evidence type="ECO:0000313" key="10">
    <source>
        <dbReference type="Proteomes" id="UP001151760"/>
    </source>
</evidence>
<dbReference type="InterPro" id="IPR025886">
    <property type="entry name" value="PP2-like"/>
</dbReference>
<keyword evidence="2" id="KW-0808">Transferase</keyword>
<evidence type="ECO:0000256" key="2">
    <source>
        <dbReference type="ARBA" id="ARBA00022679"/>
    </source>
</evidence>
<dbReference type="InterPro" id="IPR001245">
    <property type="entry name" value="Ser-Thr/Tyr_kinase_cat_dom"/>
</dbReference>
<keyword evidence="4" id="KW-0418">Kinase</keyword>
<dbReference type="PANTHER" id="PTHR27003:SF471">
    <property type="entry name" value="VASCULAR ENDOTHELIAL GROWTH FACTOR RECEPTOR 2 (VEGFR2)-RELATED"/>
    <property type="match status" value="1"/>
</dbReference>
<dbReference type="Gene3D" id="3.30.200.20">
    <property type="entry name" value="Phosphorylase Kinase, domain 1"/>
    <property type="match status" value="1"/>
</dbReference>
<dbReference type="SMART" id="SM00220">
    <property type="entry name" value="S_TKc"/>
    <property type="match status" value="2"/>
</dbReference>
<comment type="caution">
    <text evidence="9">The sequence shown here is derived from an EMBL/GenBank/DDBJ whole genome shotgun (WGS) entry which is preliminary data.</text>
</comment>
<dbReference type="PROSITE" id="PS00108">
    <property type="entry name" value="PROTEIN_KINASE_ST"/>
    <property type="match status" value="1"/>
</dbReference>
<reference evidence="9" key="2">
    <citation type="submission" date="2022-01" db="EMBL/GenBank/DDBJ databases">
        <authorList>
            <person name="Yamashiro T."/>
            <person name="Shiraishi A."/>
            <person name="Satake H."/>
            <person name="Nakayama K."/>
        </authorList>
    </citation>
    <scope>NUCLEOTIDE SEQUENCE</scope>
</reference>
<dbReference type="Proteomes" id="UP001151760">
    <property type="component" value="Unassembled WGS sequence"/>
</dbReference>
<dbReference type="PROSITE" id="PS00107">
    <property type="entry name" value="PROTEIN_KINASE_ATP"/>
    <property type="match status" value="1"/>
</dbReference>
<dbReference type="PROSITE" id="PS50011">
    <property type="entry name" value="PROTEIN_KINASE_DOM"/>
    <property type="match status" value="2"/>
</dbReference>
<dbReference type="EMBL" id="BQNB010013533">
    <property type="protein sequence ID" value="GJT17152.1"/>
    <property type="molecule type" value="Genomic_DNA"/>
</dbReference>
<feature type="non-terminal residue" evidence="9">
    <location>
        <position position="1"/>
    </location>
</feature>
<keyword evidence="5 6" id="KW-0067">ATP-binding</keyword>
<evidence type="ECO:0000256" key="3">
    <source>
        <dbReference type="ARBA" id="ARBA00022741"/>
    </source>
</evidence>
<keyword evidence="1" id="KW-0723">Serine/threonine-protein kinase</keyword>
<evidence type="ECO:0000256" key="6">
    <source>
        <dbReference type="PROSITE-ProRule" id="PRU10141"/>
    </source>
</evidence>
<name>A0ABQ5BTE4_9ASTR</name>
<dbReference type="InterPro" id="IPR008271">
    <property type="entry name" value="Ser/Thr_kinase_AS"/>
</dbReference>
<gene>
    <name evidence="9" type="ORF">Tco_0875858</name>
</gene>
<evidence type="ECO:0000313" key="9">
    <source>
        <dbReference type="EMBL" id="GJT17152.1"/>
    </source>
</evidence>
<feature type="binding site" evidence="6">
    <location>
        <position position="436"/>
    </location>
    <ligand>
        <name>ATP</name>
        <dbReference type="ChEBI" id="CHEBI:30616"/>
    </ligand>
</feature>
<organism evidence="9 10">
    <name type="scientific">Tanacetum coccineum</name>
    <dbReference type="NCBI Taxonomy" id="301880"/>
    <lineage>
        <taxon>Eukaryota</taxon>
        <taxon>Viridiplantae</taxon>
        <taxon>Streptophyta</taxon>
        <taxon>Embryophyta</taxon>
        <taxon>Tracheophyta</taxon>
        <taxon>Spermatophyta</taxon>
        <taxon>Magnoliopsida</taxon>
        <taxon>eudicotyledons</taxon>
        <taxon>Gunneridae</taxon>
        <taxon>Pentapetalae</taxon>
        <taxon>asterids</taxon>
        <taxon>campanulids</taxon>
        <taxon>Asterales</taxon>
        <taxon>Asteraceae</taxon>
        <taxon>Asteroideae</taxon>
        <taxon>Anthemideae</taxon>
        <taxon>Anthemidinae</taxon>
        <taxon>Tanacetum</taxon>
    </lineage>
</organism>
<dbReference type="InterPro" id="IPR000719">
    <property type="entry name" value="Prot_kinase_dom"/>
</dbReference>
<feature type="region of interest" description="Disordered" evidence="7">
    <location>
        <begin position="1"/>
        <end position="43"/>
    </location>
</feature>
<keyword evidence="3 6" id="KW-0547">Nucleotide-binding</keyword>
<feature type="domain" description="Protein kinase" evidence="8">
    <location>
        <begin position="406"/>
        <end position="681"/>
    </location>
</feature>
<dbReference type="InterPro" id="IPR011009">
    <property type="entry name" value="Kinase-like_dom_sf"/>
</dbReference>
<evidence type="ECO:0000256" key="4">
    <source>
        <dbReference type="ARBA" id="ARBA00022777"/>
    </source>
</evidence>
<dbReference type="InterPro" id="IPR017441">
    <property type="entry name" value="Protein_kinase_ATP_BS"/>
</dbReference>
<reference evidence="9" key="1">
    <citation type="journal article" date="2022" name="Int. J. Mol. Sci.">
        <title>Draft Genome of Tanacetum Coccineum: Genomic Comparison of Closely Related Tanacetum-Family Plants.</title>
        <authorList>
            <person name="Yamashiro T."/>
            <person name="Shiraishi A."/>
            <person name="Nakayama K."/>
            <person name="Satake H."/>
        </authorList>
    </citation>
    <scope>NUCLEOTIDE SEQUENCE</scope>
</reference>
<dbReference type="Pfam" id="PF07714">
    <property type="entry name" value="PK_Tyr_Ser-Thr"/>
    <property type="match status" value="2"/>
</dbReference>
<dbReference type="PANTHER" id="PTHR27003">
    <property type="entry name" value="OS07G0166700 PROTEIN"/>
    <property type="match status" value="1"/>
</dbReference>
<dbReference type="SUPFAM" id="SSF56112">
    <property type="entry name" value="Protein kinase-like (PK-like)"/>
    <property type="match status" value="2"/>
</dbReference>
<feature type="domain" description="Protein kinase" evidence="8">
    <location>
        <begin position="36"/>
        <end position="382"/>
    </location>
</feature>
<sequence>LCGRSARRGVDEDKDSDDDECKDEDTDNGYDEDGDNGDDDELGEGLLSQLAKSHLDEMIDPHLRKQMDPKSFKIFSETAYWCIKEDRADRPYIDQVVKRLEKALELQWKHENPVNLTSSNQFEGKNLEHLMIGINDINEATNNFDDAHCIGTGGFGTGAMILVYEHASKGSLENYLGSSDKMNLTWVQRLNICLDIAQGLNYIHNNTDHGKQKMLHRDIKSDNILLGDNWNAKIADFGLSKFHPADQAASTIYTDMIAGTYVYLDPEYQKHGRLNKKSDIYSFGVVLLEILTGRLAYDSEYTKVNERGIAPIARDHFQKRTIMKIVDHKIKEETDENVFSLSKGPNKESLDIFLEIAIRCVAETQAPRPTIEIVIKELKKAINCQENHKDNLKLSLEDVKLATQYFSQVNIIGSGDFGNIYRGEVTDAHVQIIVAKRLDKKIVEREAQFATELEILMEYKHENVIGLVGYCDEEEEKIIVYQHASRGSLDKYLSDDSLTWVMRLKVCIDIAIGLEFLHGTVSSQEMVIHRDINSTNILLFDDWKAKICNFGLSLVCPKNQIADYVTDNVTGTIGYRDPLHSKTSFLTEESDIFSLGAVLFDILCGKMSSIKLNDEYLYLPFLAKSRYQVGKLDELVFEGIKEQIVPQSFDIYSRIAYKCLEHRRERRPTAREVITQLKKALDFQEDYEIWEPKLAKDYREIIQMSKCPEIYSTKMKEELYNTFSKGILLEQDKVLLSFDGNGERNKLVSAAMFSYLNSCPHEWKSLKESRFETIVEMFDISKLNIEVKTNAQLLSPNVVYGVYLVFKHSDSRQVSSSPITKLSFLSFYLRAFHRTIVEMVQFTLKALNIEVKHKEIGKLKEVQQVLNSNFNMDQVQQLPTNFEEIFKICRNYDELFWLCEINEKKLLVLSAKAVLYKFSNVDFFVSKALAESRFASYFIAILL</sequence>
<evidence type="ECO:0000256" key="5">
    <source>
        <dbReference type="ARBA" id="ARBA00022840"/>
    </source>
</evidence>